<name>A0ABW2TTL2_9PSEU</name>
<accession>A0ABW2TTL2</accession>
<dbReference type="Proteomes" id="UP001596512">
    <property type="component" value="Unassembled WGS sequence"/>
</dbReference>
<feature type="transmembrane region" description="Helical" evidence="1">
    <location>
        <begin position="95"/>
        <end position="121"/>
    </location>
</feature>
<gene>
    <name evidence="2" type="ORF">ACFQV2_22305</name>
</gene>
<dbReference type="EMBL" id="JBHTEY010000004">
    <property type="protein sequence ID" value="MFC7615813.1"/>
    <property type="molecule type" value="Genomic_DNA"/>
</dbReference>
<evidence type="ECO:0008006" key="4">
    <source>
        <dbReference type="Google" id="ProtNLM"/>
    </source>
</evidence>
<keyword evidence="3" id="KW-1185">Reference proteome</keyword>
<comment type="caution">
    <text evidence="2">The sequence shown here is derived from an EMBL/GenBank/DDBJ whole genome shotgun (WGS) entry which is preliminary data.</text>
</comment>
<keyword evidence="1" id="KW-0812">Transmembrane</keyword>
<evidence type="ECO:0000256" key="1">
    <source>
        <dbReference type="SAM" id="Phobius"/>
    </source>
</evidence>
<evidence type="ECO:0000313" key="2">
    <source>
        <dbReference type="EMBL" id="MFC7615813.1"/>
    </source>
</evidence>
<organism evidence="2 3">
    <name type="scientific">Actinokineospora soli</name>
    <dbReference type="NCBI Taxonomy" id="1048753"/>
    <lineage>
        <taxon>Bacteria</taxon>
        <taxon>Bacillati</taxon>
        <taxon>Actinomycetota</taxon>
        <taxon>Actinomycetes</taxon>
        <taxon>Pseudonocardiales</taxon>
        <taxon>Pseudonocardiaceae</taxon>
        <taxon>Actinokineospora</taxon>
    </lineage>
</organism>
<evidence type="ECO:0000313" key="3">
    <source>
        <dbReference type="Proteomes" id="UP001596512"/>
    </source>
</evidence>
<sequence length="147" mass="15758">MHQQITAPPQPADTIDALVVDGEVTAQLHQIDGTLRRLTAIGGRDVAQLATVRADGQPHDRDLGRYGEYRLIATRLDPSTTVITGLPLKDVHDTLWTVGLVLGGVSLIGLAVAGVAGAFLVRRALRPLDRMAATARRVAELPCTRVR</sequence>
<protein>
    <recommendedName>
        <fullName evidence="4">HAMP domain-containing protein</fullName>
    </recommendedName>
</protein>
<proteinExistence type="predicted"/>
<keyword evidence="1" id="KW-1133">Transmembrane helix</keyword>
<keyword evidence="1" id="KW-0472">Membrane</keyword>
<reference evidence="3" key="1">
    <citation type="journal article" date="2019" name="Int. J. Syst. Evol. Microbiol.">
        <title>The Global Catalogue of Microorganisms (GCM) 10K type strain sequencing project: providing services to taxonomists for standard genome sequencing and annotation.</title>
        <authorList>
            <consortium name="The Broad Institute Genomics Platform"/>
            <consortium name="The Broad Institute Genome Sequencing Center for Infectious Disease"/>
            <person name="Wu L."/>
            <person name="Ma J."/>
        </authorList>
    </citation>
    <scope>NUCLEOTIDE SEQUENCE [LARGE SCALE GENOMIC DNA]</scope>
    <source>
        <strain evidence="3">JCM 17695</strain>
    </source>
</reference>